<dbReference type="AlphaFoldDB" id="A0A8S1UI85"/>
<proteinExistence type="predicted"/>
<evidence type="ECO:0000313" key="3">
    <source>
        <dbReference type="Proteomes" id="UP000683925"/>
    </source>
</evidence>
<dbReference type="Proteomes" id="UP000683925">
    <property type="component" value="Unassembled WGS sequence"/>
</dbReference>
<keyword evidence="1" id="KW-0732">Signal</keyword>
<keyword evidence="3" id="KW-1185">Reference proteome</keyword>
<sequence length="385" mass="44089">MKIILALIAIFRIGVDGFQVSCSTYFQNNCLASGYCDWMSNRCEPIECHKVTEPRACLGKLSGYLYQQQRCKISPNLDPKFKNICIEYQQDTLMWGYLVYPQDNTQNSKYATASGFQISKISTSRYPIQVKSEILTLNILKAQNSDLLNIMYGYLQQTYELCNDDDIPIQFLEKAIYESMQQIRDDTTISYTSSTFNKTQFYSALWGMTDAFFQKLRKQKVNYYISYKYLINFGFANLNQEKIVLETQFSVFEITWNYTQPGYLEVLVMPAEQFGFYSIHSDMIVIRASDLNGYTIKNPRTLAFYHRNQQQFSGKHLQRVDLRNMGLSSTGAVCVPLVECKISLSGCGKNAYIFGDVTINNCAGRSQSACRLGGCIWNDSMDSCS</sequence>
<feature type="signal peptide" evidence="1">
    <location>
        <begin position="1"/>
        <end position="17"/>
    </location>
</feature>
<name>A0A8S1UI85_PAROT</name>
<accession>A0A8S1UI85</accession>
<gene>
    <name evidence="2" type="ORF">POCTA_138.1.T0440061</name>
</gene>
<dbReference type="OMA" id="NIMYGYL"/>
<feature type="chain" id="PRO_5035837769" evidence="1">
    <location>
        <begin position="18"/>
        <end position="385"/>
    </location>
</feature>
<reference evidence="2" key="1">
    <citation type="submission" date="2021-01" db="EMBL/GenBank/DDBJ databases">
        <authorList>
            <consortium name="Genoscope - CEA"/>
            <person name="William W."/>
        </authorList>
    </citation>
    <scope>NUCLEOTIDE SEQUENCE</scope>
</reference>
<protein>
    <submittedName>
        <fullName evidence="2">Uncharacterized protein</fullName>
    </submittedName>
</protein>
<evidence type="ECO:0000313" key="2">
    <source>
        <dbReference type="EMBL" id="CAD8163853.1"/>
    </source>
</evidence>
<evidence type="ECO:0000256" key="1">
    <source>
        <dbReference type="SAM" id="SignalP"/>
    </source>
</evidence>
<comment type="caution">
    <text evidence="2">The sequence shown here is derived from an EMBL/GenBank/DDBJ whole genome shotgun (WGS) entry which is preliminary data.</text>
</comment>
<dbReference type="EMBL" id="CAJJDP010000044">
    <property type="protein sequence ID" value="CAD8163853.1"/>
    <property type="molecule type" value="Genomic_DNA"/>
</dbReference>
<organism evidence="2 3">
    <name type="scientific">Paramecium octaurelia</name>
    <dbReference type="NCBI Taxonomy" id="43137"/>
    <lineage>
        <taxon>Eukaryota</taxon>
        <taxon>Sar</taxon>
        <taxon>Alveolata</taxon>
        <taxon>Ciliophora</taxon>
        <taxon>Intramacronucleata</taxon>
        <taxon>Oligohymenophorea</taxon>
        <taxon>Peniculida</taxon>
        <taxon>Parameciidae</taxon>
        <taxon>Paramecium</taxon>
    </lineage>
</organism>
<dbReference type="OrthoDB" id="10298078at2759"/>